<reference evidence="1 2" key="1">
    <citation type="journal article" date="2017" name="Plant Biotechnol. J.">
        <title>A comprehensive draft genome sequence for lupin (Lupinus angustifolius), an emerging health food: insights into plant-microbe interactions and legume evolution.</title>
        <authorList>
            <person name="Hane J.K."/>
            <person name="Ming Y."/>
            <person name="Kamphuis L.G."/>
            <person name="Nelson M.N."/>
            <person name="Garg G."/>
            <person name="Atkins C.A."/>
            <person name="Bayer P.E."/>
            <person name="Bravo A."/>
            <person name="Bringans S."/>
            <person name="Cannon S."/>
            <person name="Edwards D."/>
            <person name="Foley R."/>
            <person name="Gao L.L."/>
            <person name="Harrison M.J."/>
            <person name="Huang W."/>
            <person name="Hurgobin B."/>
            <person name="Li S."/>
            <person name="Liu C.W."/>
            <person name="McGrath A."/>
            <person name="Morahan G."/>
            <person name="Murray J."/>
            <person name="Weller J."/>
            <person name="Jian J."/>
            <person name="Singh K.B."/>
        </authorList>
    </citation>
    <scope>NUCLEOTIDE SEQUENCE [LARGE SCALE GENOMIC DNA]</scope>
    <source>
        <strain evidence="2">cv. Tanjil</strain>
        <tissue evidence="1">Whole plant</tissue>
    </source>
</reference>
<evidence type="ECO:0000313" key="2">
    <source>
        <dbReference type="Proteomes" id="UP000188354"/>
    </source>
</evidence>
<evidence type="ECO:0000313" key="1">
    <source>
        <dbReference type="EMBL" id="OIW11795.1"/>
    </source>
</evidence>
<dbReference type="Proteomes" id="UP000188354">
    <property type="component" value="Chromosome LG05"/>
</dbReference>
<dbReference type="AlphaFoldDB" id="A0A1J7IG48"/>
<name>A0A1J7IG48_LUPAN</name>
<accession>A0A1J7IG48</accession>
<keyword evidence="2" id="KW-1185">Reference proteome</keyword>
<gene>
    <name evidence="1" type="ORF">TanjilG_31197</name>
</gene>
<dbReference type="Gramene" id="OIW11795">
    <property type="protein sequence ID" value="OIW11795"/>
    <property type="gene ID" value="TanjilG_31197"/>
</dbReference>
<protein>
    <submittedName>
        <fullName evidence="1">Uncharacterized protein</fullName>
    </submittedName>
</protein>
<sequence length="80" mass="8456">MVVEASNEVTRGVVVEASNEGTCVFVVGKNGSCGEYDGGGCAYVLNIVVVEYGAFVLEMVVVYNIAIVQESGMVLYELVL</sequence>
<organism evidence="1 2">
    <name type="scientific">Lupinus angustifolius</name>
    <name type="common">Narrow-leaved blue lupine</name>
    <dbReference type="NCBI Taxonomy" id="3871"/>
    <lineage>
        <taxon>Eukaryota</taxon>
        <taxon>Viridiplantae</taxon>
        <taxon>Streptophyta</taxon>
        <taxon>Embryophyta</taxon>
        <taxon>Tracheophyta</taxon>
        <taxon>Spermatophyta</taxon>
        <taxon>Magnoliopsida</taxon>
        <taxon>eudicotyledons</taxon>
        <taxon>Gunneridae</taxon>
        <taxon>Pentapetalae</taxon>
        <taxon>rosids</taxon>
        <taxon>fabids</taxon>
        <taxon>Fabales</taxon>
        <taxon>Fabaceae</taxon>
        <taxon>Papilionoideae</taxon>
        <taxon>50 kb inversion clade</taxon>
        <taxon>genistoids sensu lato</taxon>
        <taxon>core genistoids</taxon>
        <taxon>Genisteae</taxon>
        <taxon>Lupinus</taxon>
    </lineage>
</organism>
<proteinExistence type="predicted"/>
<dbReference type="EMBL" id="CM007365">
    <property type="protein sequence ID" value="OIW11795.1"/>
    <property type="molecule type" value="Genomic_DNA"/>
</dbReference>